<comment type="similarity">
    <text evidence="3">Belongs to the UDP-glucose/GDP-mannose dehydrogenase family.</text>
</comment>
<dbReference type="RefSeq" id="WP_354298123.1">
    <property type="nucleotide sequence ID" value="NZ_JBEPLU010000003.1"/>
</dbReference>
<dbReference type="InterPro" id="IPR014026">
    <property type="entry name" value="UDP-Glc/GDP-Man_DH_dimer"/>
</dbReference>
<feature type="domain" description="UDP-glucose/GDP-mannose dehydrogenase C-terminal" evidence="4">
    <location>
        <begin position="325"/>
        <end position="425"/>
    </location>
</feature>
<evidence type="ECO:0000256" key="1">
    <source>
        <dbReference type="ARBA" id="ARBA00023002"/>
    </source>
</evidence>
<dbReference type="InterPro" id="IPR008927">
    <property type="entry name" value="6-PGluconate_DH-like_C_sf"/>
</dbReference>
<dbReference type="Gene3D" id="3.40.50.720">
    <property type="entry name" value="NAD(P)-binding Rossmann-like Domain"/>
    <property type="match status" value="2"/>
</dbReference>
<dbReference type="SUPFAM" id="SSF48179">
    <property type="entry name" value="6-phosphogluconate dehydrogenase C-terminal domain-like"/>
    <property type="match status" value="1"/>
</dbReference>
<dbReference type="InterPro" id="IPR001732">
    <property type="entry name" value="UDP-Glc/GDP-Man_DH_N"/>
</dbReference>
<keyword evidence="1 5" id="KW-0560">Oxidoreductase</keyword>
<accession>A0ABV2EM63</accession>
<dbReference type="Proteomes" id="UP001549110">
    <property type="component" value="Unassembled WGS sequence"/>
</dbReference>
<protein>
    <submittedName>
        <fullName evidence="5">UDP-N-acetyl-D-glucosamine dehydrogenase</fullName>
        <ecNumber evidence="5">1.1.1.136</ecNumber>
    </submittedName>
</protein>
<dbReference type="InterPro" id="IPR028359">
    <property type="entry name" value="UDP_ManNAc/GlcNAc_DH"/>
</dbReference>
<proteinExistence type="inferred from homology"/>
<evidence type="ECO:0000256" key="2">
    <source>
        <dbReference type="ARBA" id="ARBA00023027"/>
    </source>
</evidence>
<dbReference type="GO" id="GO:0047004">
    <property type="term" value="F:UDP-N-acetylglucosamine 6-dehydrogenase activity"/>
    <property type="evidence" value="ECO:0007669"/>
    <property type="project" value="UniProtKB-EC"/>
</dbReference>
<dbReference type="PIRSF" id="PIRSF000124">
    <property type="entry name" value="UDPglc_GDPman_dh"/>
    <property type="match status" value="1"/>
</dbReference>
<dbReference type="NCBIfam" id="TIGR03026">
    <property type="entry name" value="NDP-sugDHase"/>
    <property type="match status" value="1"/>
</dbReference>
<gene>
    <name evidence="5" type="ORF">ABID41_003274</name>
</gene>
<dbReference type="SUPFAM" id="SSF51735">
    <property type="entry name" value="NAD(P)-binding Rossmann-fold domains"/>
    <property type="match status" value="1"/>
</dbReference>
<comment type="caution">
    <text evidence="5">The sequence shown here is derived from an EMBL/GenBank/DDBJ whole genome shotgun (WGS) entry which is preliminary data.</text>
</comment>
<dbReference type="Pfam" id="PF00984">
    <property type="entry name" value="UDPG_MGDP_dh"/>
    <property type="match status" value="1"/>
</dbReference>
<dbReference type="EC" id="1.1.1.136" evidence="5"/>
<dbReference type="InterPro" id="IPR036220">
    <property type="entry name" value="UDP-Glc/GDP-Man_DH_C_sf"/>
</dbReference>
<dbReference type="InterPro" id="IPR014027">
    <property type="entry name" value="UDP-Glc/GDP-Man_DH_C"/>
</dbReference>
<evidence type="ECO:0000313" key="5">
    <source>
        <dbReference type="EMBL" id="MET3528135.1"/>
    </source>
</evidence>
<dbReference type="PIRSF" id="PIRSF500136">
    <property type="entry name" value="UDP_ManNAc_DH"/>
    <property type="match status" value="1"/>
</dbReference>
<organism evidence="5 6">
    <name type="scientific">Phenylobacterium koreense</name>
    <dbReference type="NCBI Taxonomy" id="266125"/>
    <lineage>
        <taxon>Bacteria</taxon>
        <taxon>Pseudomonadati</taxon>
        <taxon>Pseudomonadota</taxon>
        <taxon>Alphaproteobacteria</taxon>
        <taxon>Caulobacterales</taxon>
        <taxon>Caulobacteraceae</taxon>
        <taxon>Phenylobacterium</taxon>
    </lineage>
</organism>
<keyword evidence="6" id="KW-1185">Reference proteome</keyword>
<dbReference type="InterPro" id="IPR036291">
    <property type="entry name" value="NAD(P)-bd_dom_sf"/>
</dbReference>
<reference evidence="5 6" key="1">
    <citation type="submission" date="2024-06" db="EMBL/GenBank/DDBJ databases">
        <title>Genomic Encyclopedia of Type Strains, Phase IV (KMG-IV): sequencing the most valuable type-strain genomes for metagenomic binning, comparative biology and taxonomic classification.</title>
        <authorList>
            <person name="Goeker M."/>
        </authorList>
    </citation>
    <scope>NUCLEOTIDE SEQUENCE [LARGE SCALE GENOMIC DNA]</scope>
    <source>
        <strain evidence="5 6">DSM 17809</strain>
    </source>
</reference>
<evidence type="ECO:0000256" key="3">
    <source>
        <dbReference type="PIRNR" id="PIRNR000124"/>
    </source>
</evidence>
<evidence type="ECO:0000313" key="6">
    <source>
        <dbReference type="Proteomes" id="UP001549110"/>
    </source>
</evidence>
<evidence type="ECO:0000259" key="4">
    <source>
        <dbReference type="SMART" id="SM00984"/>
    </source>
</evidence>
<keyword evidence="2" id="KW-0520">NAD</keyword>
<dbReference type="SMART" id="SM00984">
    <property type="entry name" value="UDPG_MGDP_dh_C"/>
    <property type="match status" value="1"/>
</dbReference>
<name>A0ABV2EM63_9CAUL</name>
<dbReference type="Pfam" id="PF03720">
    <property type="entry name" value="UDPG_MGDP_dh_C"/>
    <property type="match status" value="1"/>
</dbReference>
<dbReference type="Pfam" id="PF03721">
    <property type="entry name" value="UDPG_MGDP_dh_N"/>
    <property type="match status" value="1"/>
</dbReference>
<dbReference type="InterPro" id="IPR017476">
    <property type="entry name" value="UDP-Glc/GDP-Man"/>
</dbReference>
<dbReference type="SUPFAM" id="SSF52413">
    <property type="entry name" value="UDP-glucose/GDP-mannose dehydrogenase C-terminal domain"/>
    <property type="match status" value="1"/>
</dbReference>
<dbReference type="EMBL" id="JBEPLU010000003">
    <property type="protein sequence ID" value="MET3528135.1"/>
    <property type="molecule type" value="Genomic_DNA"/>
</dbReference>
<dbReference type="PANTHER" id="PTHR43491">
    <property type="entry name" value="UDP-N-ACETYL-D-MANNOSAMINE DEHYDROGENASE"/>
    <property type="match status" value="1"/>
</dbReference>
<dbReference type="PANTHER" id="PTHR43491:SF1">
    <property type="entry name" value="UDP-N-ACETYL-D-MANNOSAMINE DEHYDROGENASE"/>
    <property type="match status" value="1"/>
</dbReference>
<sequence>MARLDKREATIGIVGLGYVGLPLALAALDAGFKVVGFDINSGRVSAINQAEQVINYIGADVMRAAIDSGRLRATTDFGQLSEPDAILICVPTPVTKHRDPDLSYVSNTAETISKALRTGQLVVLESTTWPGTTREIVQPLMESAGFTVGQDVFLAFSPEREDPGNPHFGTKTIPKVVGADDAHSRDLAVKLYEQMISKVVAVSSAAAAEATKLTENIFRSINIALVNELKMVYAAMGVDVWEVIGAASTKPFGFMPFYPGPGLGGHCIPVDPFYLTWKAREYGMETRFIELAGQINTSMPRVVVDALAEALNQSSGKGLKGSRVLLMGVAYKKNVDDTRESPSLVLIETIEARGARCDFHDPHTPTIPPTREHAGLTGRTSIQLTAEAIADYDAVLVSTDHDAVDYALLQANAKLVVDTRNVFARLGLPMDRVVKA</sequence>